<protein>
    <recommendedName>
        <fullName evidence="5">Peptidase M1 membrane alanine aminopeptidase domain-containing protein</fullName>
    </recommendedName>
</protein>
<organism evidence="6 7">
    <name type="scientific">Salinibacter ruber</name>
    <dbReference type="NCBI Taxonomy" id="146919"/>
    <lineage>
        <taxon>Bacteria</taxon>
        <taxon>Pseudomonadati</taxon>
        <taxon>Rhodothermota</taxon>
        <taxon>Rhodothermia</taxon>
        <taxon>Rhodothermales</taxon>
        <taxon>Salinibacteraceae</taxon>
        <taxon>Salinibacter</taxon>
    </lineage>
</organism>
<feature type="binding site" evidence="2">
    <location>
        <position position="369"/>
    </location>
    <ligand>
        <name>Zn(2+)</name>
        <dbReference type="ChEBI" id="CHEBI:29105"/>
        <note>catalytic</note>
    </ligand>
</feature>
<feature type="active site" description="Proton donor" evidence="1">
    <location>
        <position position="446"/>
    </location>
</feature>
<feature type="binding site" evidence="2">
    <location>
        <position position="388"/>
    </location>
    <ligand>
        <name>Zn(2+)</name>
        <dbReference type="ChEBI" id="CHEBI:29105"/>
        <note>catalytic</note>
    </ligand>
</feature>
<name>A0A9X2RFV3_9BACT</name>
<evidence type="ECO:0000259" key="5">
    <source>
        <dbReference type="Pfam" id="PF01433"/>
    </source>
</evidence>
<evidence type="ECO:0000313" key="7">
    <source>
        <dbReference type="Proteomes" id="UP001155034"/>
    </source>
</evidence>
<dbReference type="PANTHER" id="PTHR45726">
    <property type="entry name" value="LEUKOTRIENE A-4 HYDROLASE"/>
    <property type="match status" value="1"/>
</dbReference>
<proteinExistence type="predicted"/>
<dbReference type="Proteomes" id="UP001155034">
    <property type="component" value="Unassembled WGS sequence"/>
</dbReference>
<comment type="cofactor">
    <cofactor evidence="2">
        <name>Zn(2+)</name>
        <dbReference type="ChEBI" id="CHEBI:29105"/>
    </cofactor>
    <text evidence="2">Binds 1 zinc ion per subunit.</text>
</comment>
<evidence type="ECO:0000313" key="6">
    <source>
        <dbReference type="EMBL" id="MCS3865268.1"/>
    </source>
</evidence>
<sequence length="1062" mass="118148">MRARLSLLLLLLLCSPALAAAQSPSQWQQHVDYEMDIRLNPETHQVDGHQRLTYTNNSPDTLRTVYYHLYFNAFQPQSMMAERNRHLPDPDGRTVPRIFNLTPDEQGRQTVTSLTQDGTPVSYEVYDTVLRVDLAEPIPPGTSTTFVMDYRSQVPLQTRRSGRNSRGDDIDYTMTQWYPKMAEYDERGWHANYYINREYYAPYGEFDVEITLPAEYTIGATGVLQNPDEVGHGYDIDGSGTWRPSDGLPDADTLTWHFRAEDVHNFAWSADPDYIHDKVTADGTTHHILYKPEVAEQWRPLRNNMPDLTAFFSDEYGDYPYPQMTVAQGGDGGMEYPMFTVVSSYDGPEFEEKSSYRSILGTTVHEFAHMWFYSALGSNEADYAWMDEGFTSYATTEGMAHLAGQPADHTGARQSVVTMHKLGIAEPFSTPADWFSTNTAYGITSYPGGQMLVDMLGYVMGDAQRDQWLRRYFRERAGMHPDPFDLELFAEQESGLMLDWYFQQVTESTRTVDDAIVDLDQKRTGDGVTVDLTLKRKGTLRLPQDVKLTLADGTTQWLNVPLASMHGHKPVPDDWIVTEPWPWVAPEKTVSVTVDSRVEKAVIDPNGETPDVNRLNNSTTLPLRTRVLRAPQPSWSHYELGVRPLAGYADDFGVGGGLQVRGQYFRGERQLRGTVTLWPEVLFSGGDDPVLQDPDLPAPDSRLPSDNDGGSWFEGIDYEFSYEHPVPAFSARSTVSLTAAKRLGVLENQLSLQLPLSSPLADRSERLRLSAVHQLNSSDRAFGLSRTPYVQLRDRQGNELGTRDQIFNPWGQSHAVSARLNYTKAHGGDRVSAVAELGGALRSFDSDVLSGTFDQASRVSLTAQKTADLGALTGRANLQFGLGADGLLPHKRFVLGGRSLEAQWHNDTYRQASAAFEQPVSDAHLVGFGPAGPVAYLRAANGRLGLSGENITAGRLSLGGTPFSTVNALSPLRLSAFSGIGTTWSEGAFLSGFAADNLKADAGIGARYSISEIPHLERWTAQSDFLQGLDVVAKFPLWTSDPGRIEGSTDEFDFRWRIGIEL</sequence>
<evidence type="ECO:0000256" key="1">
    <source>
        <dbReference type="PIRSR" id="PIRSR634015-1"/>
    </source>
</evidence>
<dbReference type="PANTHER" id="PTHR45726:SF3">
    <property type="entry name" value="LEUKOTRIENE A-4 HYDROLASE"/>
    <property type="match status" value="1"/>
</dbReference>
<keyword evidence="2" id="KW-0862">Zinc</keyword>
<dbReference type="InterPro" id="IPR027268">
    <property type="entry name" value="Peptidase_M4/M1_CTD_sf"/>
</dbReference>
<dbReference type="InterPro" id="IPR034015">
    <property type="entry name" value="M1_LTA4H"/>
</dbReference>
<evidence type="ECO:0000256" key="3">
    <source>
        <dbReference type="SAM" id="MobiDB-lite"/>
    </source>
</evidence>
<dbReference type="GO" id="GO:0008237">
    <property type="term" value="F:metallopeptidase activity"/>
    <property type="evidence" value="ECO:0007669"/>
    <property type="project" value="InterPro"/>
</dbReference>
<comment type="caution">
    <text evidence="6">The sequence shown here is derived from an EMBL/GenBank/DDBJ whole genome shotgun (WGS) entry which is preliminary data.</text>
</comment>
<reference evidence="6" key="1">
    <citation type="submission" date="2022-08" db="EMBL/GenBank/DDBJ databases">
        <title>Genomic Encyclopedia of Type Strains, Phase V (KMG-V): Genome sequencing to study the core and pangenomes of soil and plant-associated prokaryotes.</title>
        <authorList>
            <person name="Whitman W."/>
        </authorList>
    </citation>
    <scope>NUCLEOTIDE SEQUENCE</scope>
    <source>
        <strain evidence="6">SP2016B</strain>
    </source>
</reference>
<evidence type="ECO:0000256" key="2">
    <source>
        <dbReference type="PIRSR" id="PIRSR634015-3"/>
    </source>
</evidence>
<dbReference type="EMBL" id="JANTYZ010000004">
    <property type="protein sequence ID" value="MCS3865268.1"/>
    <property type="molecule type" value="Genomic_DNA"/>
</dbReference>
<keyword evidence="4" id="KW-0732">Signal</keyword>
<feature type="region of interest" description="Disordered" evidence="3">
    <location>
        <begin position="688"/>
        <end position="707"/>
    </location>
</feature>
<keyword evidence="2" id="KW-0479">Metal-binding</keyword>
<feature type="domain" description="Peptidase M1 membrane alanine aminopeptidase" evidence="5">
    <location>
        <begin position="318"/>
        <end position="498"/>
    </location>
</feature>
<evidence type="ECO:0000256" key="4">
    <source>
        <dbReference type="SAM" id="SignalP"/>
    </source>
</evidence>
<accession>A0A9X2RFV3</accession>
<feature type="active site" description="Proton acceptor" evidence="1">
    <location>
        <position position="366"/>
    </location>
</feature>
<dbReference type="Pfam" id="PF01433">
    <property type="entry name" value="Peptidase_M1"/>
    <property type="match status" value="1"/>
</dbReference>
<feature type="binding site" evidence="2">
    <location>
        <position position="365"/>
    </location>
    <ligand>
        <name>Zn(2+)</name>
        <dbReference type="ChEBI" id="CHEBI:29105"/>
        <note>catalytic</note>
    </ligand>
</feature>
<dbReference type="RefSeq" id="WP_259083562.1">
    <property type="nucleotide sequence ID" value="NZ_JANTYZ010000004.1"/>
</dbReference>
<dbReference type="InterPro" id="IPR014782">
    <property type="entry name" value="Peptidase_M1_dom"/>
</dbReference>
<dbReference type="CDD" id="cd09604">
    <property type="entry name" value="M1_APN_like"/>
    <property type="match status" value="1"/>
</dbReference>
<dbReference type="AlphaFoldDB" id="A0A9X2RFV3"/>
<dbReference type="SUPFAM" id="SSF55486">
    <property type="entry name" value="Metalloproteases ('zincins'), catalytic domain"/>
    <property type="match status" value="1"/>
</dbReference>
<gene>
    <name evidence="6" type="ORF">GGP82_001822</name>
</gene>
<feature type="signal peptide" evidence="4">
    <location>
        <begin position="1"/>
        <end position="19"/>
    </location>
</feature>
<dbReference type="GO" id="GO:0008270">
    <property type="term" value="F:zinc ion binding"/>
    <property type="evidence" value="ECO:0007669"/>
    <property type="project" value="InterPro"/>
</dbReference>
<feature type="chain" id="PRO_5040977796" description="Peptidase M1 membrane alanine aminopeptidase domain-containing protein" evidence="4">
    <location>
        <begin position="20"/>
        <end position="1062"/>
    </location>
</feature>
<dbReference type="Gene3D" id="1.10.390.10">
    <property type="entry name" value="Neutral Protease Domain 2"/>
    <property type="match status" value="1"/>
</dbReference>